<comment type="similarity">
    <text evidence="1">Belongs to the DegT/DnrJ/EryC1 family.</text>
</comment>
<dbReference type="SUPFAM" id="SSF53383">
    <property type="entry name" value="PLP-dependent transferases"/>
    <property type="match status" value="1"/>
</dbReference>
<dbReference type="EMBL" id="CAJHIS010000004">
    <property type="protein sequence ID" value="CAD6492183.1"/>
    <property type="molecule type" value="Genomic_DNA"/>
</dbReference>
<evidence type="ECO:0000313" key="3">
    <source>
        <dbReference type="Proteomes" id="UP000634805"/>
    </source>
</evidence>
<dbReference type="GO" id="GO:0099620">
    <property type="term" value="F:UDP-4-amino-4-deoxy-L-arabinose aminotransferase"/>
    <property type="evidence" value="ECO:0007669"/>
    <property type="project" value="UniProtKB-EC"/>
</dbReference>
<dbReference type="PANTHER" id="PTHR30244">
    <property type="entry name" value="TRANSAMINASE"/>
    <property type="match status" value="1"/>
</dbReference>
<gene>
    <name evidence="2" type="primary">arnB_3</name>
    <name evidence="2" type="ORF">EMLJLAPB_00232</name>
</gene>
<dbReference type="GO" id="GO:0030170">
    <property type="term" value="F:pyridoxal phosphate binding"/>
    <property type="evidence" value="ECO:0007669"/>
    <property type="project" value="TreeGrafter"/>
</dbReference>
<proteinExistence type="inferred from homology"/>
<dbReference type="GO" id="GO:0000271">
    <property type="term" value="P:polysaccharide biosynthetic process"/>
    <property type="evidence" value="ECO:0007669"/>
    <property type="project" value="TreeGrafter"/>
</dbReference>
<accession>A0A811T991</accession>
<name>A0A811T991_9EURY</name>
<keyword evidence="2" id="KW-0032">Aminotransferase</keyword>
<dbReference type="InterPro" id="IPR015424">
    <property type="entry name" value="PyrdxlP-dep_Trfase"/>
</dbReference>
<dbReference type="AlphaFoldDB" id="A0A811T991"/>
<evidence type="ECO:0000256" key="1">
    <source>
        <dbReference type="RuleBase" id="RU004508"/>
    </source>
</evidence>
<dbReference type="Gene3D" id="3.40.640.10">
    <property type="entry name" value="Type I PLP-dependent aspartate aminotransferase-like (Major domain)"/>
    <property type="match status" value="1"/>
</dbReference>
<evidence type="ECO:0000313" key="2">
    <source>
        <dbReference type="EMBL" id="CAD6492183.1"/>
    </source>
</evidence>
<comment type="caution">
    <text evidence="2">The sequence shown here is derived from an EMBL/GenBank/DDBJ whole genome shotgun (WGS) entry which is preliminary data.</text>
</comment>
<dbReference type="PANTHER" id="PTHR30244:SF34">
    <property type="entry name" value="DTDP-4-AMINO-4,6-DIDEOXYGALACTOSE TRANSAMINASE"/>
    <property type="match status" value="1"/>
</dbReference>
<dbReference type="InterPro" id="IPR000653">
    <property type="entry name" value="DegT/StrS_aminotransferase"/>
</dbReference>
<keyword evidence="2" id="KW-0808">Transferase</keyword>
<reference evidence="2" key="1">
    <citation type="submission" date="2020-10" db="EMBL/GenBank/DDBJ databases">
        <authorList>
            <person name="Hahn C.J."/>
            <person name="Laso-Perez R."/>
            <person name="Vulcano F."/>
            <person name="Vaziourakis K.-M."/>
            <person name="Stokke R."/>
            <person name="Steen I.H."/>
            <person name="Teske A."/>
            <person name="Boetius A."/>
            <person name="Liebeke M."/>
            <person name="Amann R."/>
            <person name="Knittel K."/>
        </authorList>
    </citation>
    <scope>NUCLEOTIDE SEQUENCE</scope>
    <source>
        <strain evidence="2">Gfbio:e3339647-f889-4370-9287-4fb5cb688e4c:AG392D22_GoMArc1</strain>
    </source>
</reference>
<keyword evidence="1" id="KW-0663">Pyridoxal phosphate</keyword>
<dbReference type="InterPro" id="IPR015422">
    <property type="entry name" value="PyrdxlP-dep_Trfase_small"/>
</dbReference>
<sequence length="391" mass="44531">MKPMPNLIPRFNLDYTFKDFCYGVKSAFASGEFDLSPLKSIFGEKTFLFTSYGRNSLYVILKALNLPKGSKVGVPLYSCTVVFDAIVKAGHIPCFVEIDDNYTVDPHDLKEKIEDLEVVVVIHTFGRPTDMDKIKKIAGDKPVIEDCAHSLLSEYKGMKTGTLGDASFFSLAKYISVGGGGMVIVNNDGLADRLQKEMDYLKKPSVLNNIKHSFIVYMRSLFYHRPWFGLFALPIGLSIEDKVDLMTKRSFEVASINKNDLSLMLKKIVVFKRKVEIQRKNSFFLINELKDTSLRLPYESKDTYCNYYLFPIRFDSMEERDSVSDYLRNRGVDTSKLYSGTPLKSEQHYGYKRDCPNTENIADTILVVPNHYTLGEREIVKIAEHVKGVVK</sequence>
<dbReference type="InterPro" id="IPR015421">
    <property type="entry name" value="PyrdxlP-dep_Trfase_major"/>
</dbReference>
<dbReference type="Gene3D" id="3.90.1150.10">
    <property type="entry name" value="Aspartate Aminotransferase, domain 1"/>
    <property type="match status" value="1"/>
</dbReference>
<protein>
    <submittedName>
        <fullName evidence="2">UDP-4-amino-4-deoxy-L-arabinose--oxoglutarate aminotransferase</fullName>
        <ecNumber evidence="2">2.6.1.87</ecNumber>
    </submittedName>
</protein>
<dbReference type="EC" id="2.6.1.87" evidence="2"/>
<dbReference type="Pfam" id="PF01041">
    <property type="entry name" value="DegT_DnrJ_EryC1"/>
    <property type="match status" value="2"/>
</dbReference>
<organism evidence="2 3">
    <name type="scientific">Candidatus Argoarchaeum ethanivorans</name>
    <dbReference type="NCBI Taxonomy" id="2608793"/>
    <lineage>
        <taxon>Archaea</taxon>
        <taxon>Methanobacteriati</taxon>
        <taxon>Methanobacteriota</taxon>
        <taxon>Stenosarchaea group</taxon>
        <taxon>Methanomicrobia</taxon>
        <taxon>Methanosarcinales</taxon>
        <taxon>Methanosarcinales incertae sedis</taxon>
        <taxon>GOM Arc I cluster</taxon>
        <taxon>Candidatus Argoarchaeum</taxon>
    </lineage>
</organism>
<dbReference type="Proteomes" id="UP000634805">
    <property type="component" value="Unassembled WGS sequence"/>
</dbReference>
<dbReference type="PIRSF" id="PIRSF000390">
    <property type="entry name" value="PLP_StrS"/>
    <property type="match status" value="1"/>
</dbReference>